<sequence>MKRLLILAALASAVDAATVRPALAAVASPRVDLVAAKHVEPAPAAKLLEVSKSAAMETILLLAFLRAAAEVVSRASGERSKFWIGQLAWVVVVQGSSRLQGYMQSNTQTLSPEWYDKLVKPNWNPPAWLFPVMWIPIKLAQTAAAGITWRALGHRTFSAAPVVMFLLHLSLGDIWNVQFFLKQRKLTGLLVIYTFWAALIASAVLIGRTSLLAGALVAPGVAWVAVAAALNLDIWYLNRHT</sequence>
<reference evidence="9" key="1">
    <citation type="journal article" date="2013" name="Nature">
        <title>Pan genome of the phytoplankton Emiliania underpins its global distribution.</title>
        <authorList>
            <person name="Read B.A."/>
            <person name="Kegel J."/>
            <person name="Klute M.J."/>
            <person name="Kuo A."/>
            <person name="Lefebvre S.C."/>
            <person name="Maumus F."/>
            <person name="Mayer C."/>
            <person name="Miller J."/>
            <person name="Monier A."/>
            <person name="Salamov A."/>
            <person name="Young J."/>
            <person name="Aguilar M."/>
            <person name="Claverie J.M."/>
            <person name="Frickenhaus S."/>
            <person name="Gonzalez K."/>
            <person name="Herman E.K."/>
            <person name="Lin Y.C."/>
            <person name="Napier J."/>
            <person name="Ogata H."/>
            <person name="Sarno A.F."/>
            <person name="Shmutz J."/>
            <person name="Schroeder D."/>
            <person name="de Vargas C."/>
            <person name="Verret F."/>
            <person name="von Dassow P."/>
            <person name="Valentin K."/>
            <person name="Van de Peer Y."/>
            <person name="Wheeler G."/>
            <person name="Dacks J.B."/>
            <person name="Delwiche C.F."/>
            <person name="Dyhrman S.T."/>
            <person name="Glockner G."/>
            <person name="John U."/>
            <person name="Richards T."/>
            <person name="Worden A.Z."/>
            <person name="Zhang X."/>
            <person name="Grigoriev I.V."/>
            <person name="Allen A.E."/>
            <person name="Bidle K."/>
            <person name="Borodovsky M."/>
            <person name="Bowler C."/>
            <person name="Brownlee C."/>
            <person name="Cock J.M."/>
            <person name="Elias M."/>
            <person name="Gladyshev V.N."/>
            <person name="Groth M."/>
            <person name="Guda C."/>
            <person name="Hadaegh A."/>
            <person name="Iglesias-Rodriguez M.D."/>
            <person name="Jenkins J."/>
            <person name="Jones B.M."/>
            <person name="Lawson T."/>
            <person name="Leese F."/>
            <person name="Lindquist E."/>
            <person name="Lobanov A."/>
            <person name="Lomsadze A."/>
            <person name="Malik S.B."/>
            <person name="Marsh M.E."/>
            <person name="Mackinder L."/>
            <person name="Mock T."/>
            <person name="Mueller-Roeber B."/>
            <person name="Pagarete A."/>
            <person name="Parker M."/>
            <person name="Probert I."/>
            <person name="Quesneville H."/>
            <person name="Raines C."/>
            <person name="Rensing S.A."/>
            <person name="Riano-Pachon D.M."/>
            <person name="Richier S."/>
            <person name="Rokitta S."/>
            <person name="Shiraiwa Y."/>
            <person name="Soanes D.M."/>
            <person name="van der Giezen M."/>
            <person name="Wahlund T.M."/>
            <person name="Williams B."/>
            <person name="Wilson W."/>
            <person name="Wolfe G."/>
            <person name="Wurch L.L."/>
        </authorList>
    </citation>
    <scope>NUCLEOTIDE SEQUENCE</scope>
</reference>
<dbReference type="GO" id="GO:0033013">
    <property type="term" value="P:tetrapyrrole metabolic process"/>
    <property type="evidence" value="ECO:0007669"/>
    <property type="project" value="UniProtKB-ARBA"/>
</dbReference>
<feature type="transmembrane region" description="Helical" evidence="6">
    <location>
        <begin position="157"/>
        <end position="175"/>
    </location>
</feature>
<accession>A0A0D3KS61</accession>
<evidence type="ECO:0000313" key="8">
    <source>
        <dbReference type="EnsemblProtists" id="EOD38596"/>
    </source>
</evidence>
<evidence type="ECO:0000256" key="6">
    <source>
        <dbReference type="SAM" id="Phobius"/>
    </source>
</evidence>
<evidence type="ECO:0000256" key="2">
    <source>
        <dbReference type="ARBA" id="ARBA00007524"/>
    </source>
</evidence>
<keyword evidence="5 6" id="KW-0472">Membrane</keyword>
<dbReference type="AlphaFoldDB" id="A0A0D3KS61"/>
<comment type="subcellular location">
    <subcellularLocation>
        <location evidence="1">Membrane</location>
        <topology evidence="1">Multi-pass membrane protein</topology>
    </subcellularLocation>
</comment>
<dbReference type="InterPro" id="IPR004307">
    <property type="entry name" value="TspO_MBR"/>
</dbReference>
<dbReference type="RefSeq" id="XP_005791025.1">
    <property type="nucleotide sequence ID" value="XM_005790968.1"/>
</dbReference>
<dbReference type="eggNOG" id="KOG3797">
    <property type="taxonomic scope" value="Eukaryota"/>
</dbReference>
<feature type="transmembrane region" description="Helical" evidence="6">
    <location>
        <begin position="187"/>
        <end position="206"/>
    </location>
</feature>
<comment type="similarity">
    <text evidence="2">Belongs to the TspO/BZRP family.</text>
</comment>
<keyword evidence="9" id="KW-1185">Reference proteome</keyword>
<keyword evidence="7" id="KW-0732">Signal</keyword>
<dbReference type="InterPro" id="IPR038330">
    <property type="entry name" value="TspO/MBR-related_sf"/>
</dbReference>
<dbReference type="Proteomes" id="UP000013827">
    <property type="component" value="Unassembled WGS sequence"/>
</dbReference>
<evidence type="ECO:0008006" key="10">
    <source>
        <dbReference type="Google" id="ProtNLM"/>
    </source>
</evidence>
<dbReference type="Pfam" id="PF03073">
    <property type="entry name" value="TspO_MBR"/>
    <property type="match status" value="1"/>
</dbReference>
<dbReference type="FunFam" id="1.20.1260.100:FF:000001">
    <property type="entry name" value="translocator protein 2"/>
    <property type="match status" value="1"/>
</dbReference>
<organism evidence="8 9">
    <name type="scientific">Emiliania huxleyi (strain CCMP1516)</name>
    <dbReference type="NCBI Taxonomy" id="280463"/>
    <lineage>
        <taxon>Eukaryota</taxon>
        <taxon>Haptista</taxon>
        <taxon>Haptophyta</taxon>
        <taxon>Prymnesiophyceae</taxon>
        <taxon>Isochrysidales</taxon>
        <taxon>Noelaerhabdaceae</taxon>
        <taxon>Emiliania</taxon>
    </lineage>
</organism>
<dbReference type="GO" id="GO:0016020">
    <property type="term" value="C:membrane"/>
    <property type="evidence" value="ECO:0007669"/>
    <property type="project" value="UniProtKB-SubCell"/>
</dbReference>
<keyword evidence="4 6" id="KW-1133">Transmembrane helix</keyword>
<reference evidence="8" key="2">
    <citation type="submission" date="2024-10" db="UniProtKB">
        <authorList>
            <consortium name="EnsemblProtists"/>
        </authorList>
    </citation>
    <scope>IDENTIFICATION</scope>
</reference>
<protein>
    <recommendedName>
        <fullName evidence="10">Tryptophan-rich sensory protein</fullName>
    </recommendedName>
</protein>
<dbReference type="Gene3D" id="1.20.1260.100">
    <property type="entry name" value="TspO/MBR protein"/>
    <property type="match status" value="1"/>
</dbReference>
<dbReference type="EnsemblProtists" id="EOD38596">
    <property type="protein sequence ID" value="EOD38596"/>
    <property type="gene ID" value="EMIHUDRAFT_109281"/>
</dbReference>
<evidence type="ECO:0000256" key="5">
    <source>
        <dbReference type="ARBA" id="ARBA00023136"/>
    </source>
</evidence>
<feature type="signal peptide" evidence="7">
    <location>
        <begin position="1"/>
        <end position="16"/>
    </location>
</feature>
<feature type="transmembrane region" description="Helical" evidence="6">
    <location>
        <begin position="212"/>
        <end position="237"/>
    </location>
</feature>
<keyword evidence="3 6" id="KW-0812">Transmembrane</keyword>
<dbReference type="HOGENOM" id="CLU_1153512_0_0_1"/>
<dbReference type="PaxDb" id="2903-EOD38596"/>
<dbReference type="KEGG" id="ehx:EMIHUDRAFT_109281"/>
<evidence type="ECO:0000256" key="7">
    <source>
        <dbReference type="SAM" id="SignalP"/>
    </source>
</evidence>
<feature type="chain" id="PRO_5044262369" description="Tryptophan-rich sensory protein" evidence="7">
    <location>
        <begin position="17"/>
        <end position="241"/>
    </location>
</feature>
<evidence type="ECO:0000256" key="4">
    <source>
        <dbReference type="ARBA" id="ARBA00022989"/>
    </source>
</evidence>
<dbReference type="CDD" id="cd15904">
    <property type="entry name" value="TSPO_MBR"/>
    <property type="match status" value="1"/>
</dbReference>
<evidence type="ECO:0000313" key="9">
    <source>
        <dbReference type="Proteomes" id="UP000013827"/>
    </source>
</evidence>
<dbReference type="PANTHER" id="PTHR10057">
    <property type="entry name" value="PERIPHERAL-TYPE BENZODIAZEPINE RECEPTOR"/>
    <property type="match status" value="1"/>
</dbReference>
<proteinExistence type="inferred from homology"/>
<evidence type="ECO:0000256" key="3">
    <source>
        <dbReference type="ARBA" id="ARBA00022692"/>
    </source>
</evidence>
<dbReference type="STRING" id="2903.R1FSF7"/>
<dbReference type="GeneID" id="17283867"/>
<dbReference type="PANTHER" id="PTHR10057:SF0">
    <property type="entry name" value="TRANSLOCATOR PROTEIN"/>
    <property type="match status" value="1"/>
</dbReference>
<name>A0A0D3KS61_EMIH1</name>
<evidence type="ECO:0000256" key="1">
    <source>
        <dbReference type="ARBA" id="ARBA00004141"/>
    </source>
</evidence>